<dbReference type="Proteomes" id="UP000282818">
    <property type="component" value="Unassembled WGS sequence"/>
</dbReference>
<evidence type="ECO:0000313" key="2">
    <source>
        <dbReference type="Proteomes" id="UP000282818"/>
    </source>
</evidence>
<comment type="caution">
    <text evidence="1">The sequence shown here is derived from an EMBL/GenBank/DDBJ whole genome shotgun (WGS) entry which is preliminary data.</text>
</comment>
<sequence length="197" mass="21813">MQPQTQVKRGLKRAVYNREQINQILDDTYLCHIGGVVDGYPAVQPNLHWRIGDTLYIHGSSKNGLINAILTEGKTCITVSALDGIVFAKSAFHHSVNYRSVMLFGTPKLVEDEQEKREALDALLEKFKKGRSKETRPPNATEMKATSVIAISLEHVSAKVRATGPEDDPADLDLPFTSGVLPIHQVYGEFEPFDPNA</sequence>
<dbReference type="SUPFAM" id="SSF50475">
    <property type="entry name" value="FMN-binding split barrel"/>
    <property type="match status" value="1"/>
</dbReference>
<organism evidence="1 2">
    <name type="scientific">Neptunomonas marina</name>
    <dbReference type="NCBI Taxonomy" id="1815562"/>
    <lineage>
        <taxon>Bacteria</taxon>
        <taxon>Pseudomonadati</taxon>
        <taxon>Pseudomonadota</taxon>
        <taxon>Gammaproteobacteria</taxon>
        <taxon>Oceanospirillales</taxon>
        <taxon>Oceanospirillaceae</taxon>
        <taxon>Neptunomonas</taxon>
    </lineage>
</organism>
<gene>
    <name evidence="1" type="ORF">EOE65_04275</name>
</gene>
<dbReference type="PANTHER" id="PTHR34071">
    <property type="entry name" value="5-NITROIMIDAZOLE ANTIBIOTICS RESISTANCE PROTEIN, NIMA-FAMILY-RELATED PROTEIN-RELATED"/>
    <property type="match status" value="1"/>
</dbReference>
<accession>A0A437QER0</accession>
<dbReference type="Pfam" id="PF12900">
    <property type="entry name" value="Pyridox_ox_2"/>
    <property type="match status" value="1"/>
</dbReference>
<evidence type="ECO:0000313" key="1">
    <source>
        <dbReference type="EMBL" id="RVU32879.1"/>
    </source>
</evidence>
<reference evidence="1 2" key="1">
    <citation type="submission" date="2019-01" db="EMBL/GenBank/DDBJ databases">
        <authorList>
            <person name="Chen W.-M."/>
        </authorList>
    </citation>
    <scope>NUCLEOTIDE SEQUENCE [LARGE SCALE GENOMIC DNA]</scope>
    <source>
        <strain evidence="1 2">HPM-16</strain>
    </source>
</reference>
<dbReference type="InterPro" id="IPR012349">
    <property type="entry name" value="Split_barrel_FMN-bd"/>
</dbReference>
<proteinExistence type="predicted"/>
<dbReference type="AlphaFoldDB" id="A0A437QER0"/>
<protein>
    <submittedName>
        <fullName evidence="1">Pyridoxamine 5'-phosphate oxidase family protein</fullName>
    </submittedName>
</protein>
<dbReference type="RefSeq" id="WP_127693047.1">
    <property type="nucleotide sequence ID" value="NZ_SACQ01000001.1"/>
</dbReference>
<dbReference type="InterPro" id="IPR024747">
    <property type="entry name" value="Pyridox_Oxase-rel"/>
</dbReference>
<name>A0A437QER0_9GAMM</name>
<dbReference type="Gene3D" id="2.30.110.10">
    <property type="entry name" value="Electron Transport, Fmn-binding Protein, Chain A"/>
    <property type="match status" value="1"/>
</dbReference>
<dbReference type="EMBL" id="SACQ01000001">
    <property type="protein sequence ID" value="RVU32879.1"/>
    <property type="molecule type" value="Genomic_DNA"/>
</dbReference>
<keyword evidence="2" id="KW-1185">Reference proteome</keyword>
<dbReference type="PANTHER" id="PTHR34071:SF2">
    <property type="entry name" value="FLAVIN-NUCLEOTIDE-BINDING PROTEIN"/>
    <property type="match status" value="1"/>
</dbReference>